<dbReference type="InterPro" id="IPR039255">
    <property type="entry name" value="YceD_bac"/>
</dbReference>
<evidence type="ECO:0000313" key="7">
    <source>
        <dbReference type="EMBL" id="OBX11304.1"/>
    </source>
</evidence>
<dbReference type="OrthoDB" id="9786771at2"/>
<comment type="similarity">
    <text evidence="2">Belongs to the DUF177 domain family.</text>
</comment>
<dbReference type="STRING" id="505341.QV08_00625"/>
<evidence type="ECO:0000256" key="4">
    <source>
        <dbReference type="ARBA" id="ARBA00022517"/>
    </source>
</evidence>
<evidence type="ECO:0000256" key="5">
    <source>
        <dbReference type="ARBA" id="ARBA00031841"/>
    </source>
</evidence>
<sequence>MKKVKLPLTVDPIKSAQRRLNYEGYYSQAQLVRLKDAVNQVLSDVEAELTFSIDPQKLVVMQGTAKVEVMLECQRCGTPFPYHLSCTFNYSPVSNMDQADVLPEIYEPIELNDFGEIDLLEVIEDEFLLSLPLVPMHEPEHCEVSEAEQVFGELPEELAKKPNPFAVLASLKKQK</sequence>
<keyword evidence="4" id="KW-0690">Ribosome biogenesis</keyword>
<dbReference type="RefSeq" id="WP_066107662.1">
    <property type="nucleotide sequence ID" value="NZ_CP103875.1"/>
</dbReference>
<evidence type="ECO:0000313" key="8">
    <source>
        <dbReference type="Proteomes" id="UP000092527"/>
    </source>
</evidence>
<dbReference type="Proteomes" id="UP000092649">
    <property type="component" value="Unassembled WGS sequence"/>
</dbReference>
<dbReference type="GO" id="GO:0042254">
    <property type="term" value="P:ribosome biogenesis"/>
    <property type="evidence" value="ECO:0007669"/>
    <property type="project" value="UniProtKB-KW"/>
</dbReference>
<reference evidence="8 9" key="1">
    <citation type="submission" date="2014-11" db="EMBL/GenBank/DDBJ databases">
        <title>Pan-genome of Gallibacterium spp.</title>
        <authorList>
            <person name="Kudirkiene E."/>
            <person name="Bojesen A.M."/>
        </authorList>
    </citation>
    <scope>NUCLEOTIDE SEQUENCE [LARGE SCALE GENOMIC DNA]</scope>
    <source>
        <strain evidence="7 8">18469/18</strain>
        <strain evidence="6 9">F150</strain>
    </source>
</reference>
<evidence type="ECO:0000256" key="3">
    <source>
        <dbReference type="ARBA" id="ARBA00015716"/>
    </source>
</evidence>
<dbReference type="PATRIC" id="fig|505341.3.peg.1306"/>
<dbReference type="Proteomes" id="UP000092527">
    <property type="component" value="Unassembled WGS sequence"/>
</dbReference>
<evidence type="ECO:0000313" key="6">
    <source>
        <dbReference type="EMBL" id="OBW94311.1"/>
    </source>
</evidence>
<keyword evidence="9" id="KW-1185">Reference proteome</keyword>
<name>A0A1A7NXS9_9PAST</name>
<comment type="caution">
    <text evidence="6">The sequence shown here is derived from an EMBL/GenBank/DDBJ whole genome shotgun (WGS) entry which is preliminary data.</text>
</comment>
<dbReference type="PANTHER" id="PTHR38099:SF1">
    <property type="entry name" value="LARGE RIBOSOMAL RNA SUBUNIT ACCUMULATION PROTEIN YCED"/>
    <property type="match status" value="1"/>
</dbReference>
<dbReference type="GO" id="GO:0005829">
    <property type="term" value="C:cytosol"/>
    <property type="evidence" value="ECO:0007669"/>
    <property type="project" value="TreeGrafter"/>
</dbReference>
<dbReference type="AlphaFoldDB" id="A0A1A7NXS9"/>
<dbReference type="EMBL" id="JTJL01000027">
    <property type="protein sequence ID" value="OBW94311.1"/>
    <property type="molecule type" value="Genomic_DNA"/>
</dbReference>
<dbReference type="PANTHER" id="PTHR38099">
    <property type="entry name" value="LARGE RIBOSOMAL RNA SUBUNIT ACCUMULATION PROTEIN YCED"/>
    <property type="match status" value="1"/>
</dbReference>
<gene>
    <name evidence="6" type="ORF">QS62_06495</name>
    <name evidence="7" type="ORF">QV09_02955</name>
</gene>
<comment type="function">
    <text evidence="1">Plays a role in synthesis, processing and/or stability of 23S rRNA.</text>
</comment>
<dbReference type="NCBIfam" id="NF008395">
    <property type="entry name" value="PRK11193.1"/>
    <property type="match status" value="1"/>
</dbReference>
<evidence type="ECO:0000256" key="1">
    <source>
        <dbReference type="ARBA" id="ARBA00002868"/>
    </source>
</evidence>
<organism evidence="6 9">
    <name type="scientific">Gallibacterium salpingitidis</name>
    <dbReference type="NCBI Taxonomy" id="505341"/>
    <lineage>
        <taxon>Bacteria</taxon>
        <taxon>Pseudomonadati</taxon>
        <taxon>Pseudomonadota</taxon>
        <taxon>Gammaproteobacteria</taxon>
        <taxon>Pasteurellales</taxon>
        <taxon>Pasteurellaceae</taxon>
        <taxon>Gallibacterium</taxon>
    </lineage>
</organism>
<dbReference type="Pfam" id="PF02620">
    <property type="entry name" value="YceD"/>
    <property type="match status" value="1"/>
</dbReference>
<evidence type="ECO:0000256" key="2">
    <source>
        <dbReference type="ARBA" id="ARBA00010740"/>
    </source>
</evidence>
<accession>A0A1A7NXS9</accession>
<dbReference type="EMBL" id="JTJU01000015">
    <property type="protein sequence ID" value="OBX11304.1"/>
    <property type="molecule type" value="Genomic_DNA"/>
</dbReference>
<dbReference type="InterPro" id="IPR003772">
    <property type="entry name" value="YceD"/>
</dbReference>
<proteinExistence type="inferred from homology"/>
<protein>
    <recommendedName>
        <fullName evidence="3">Large ribosomal RNA subunit accumulation protein YceD</fullName>
    </recommendedName>
    <alternativeName>
        <fullName evidence="5">23S rRNA accumulation protein YceD</fullName>
    </alternativeName>
</protein>
<evidence type="ECO:0000313" key="9">
    <source>
        <dbReference type="Proteomes" id="UP000092649"/>
    </source>
</evidence>